<protein>
    <submittedName>
        <fullName evidence="2">DNA-binding SARP family transcriptional activator</fullName>
    </submittedName>
</protein>
<dbReference type="Pfam" id="PF03704">
    <property type="entry name" value="BTAD"/>
    <property type="match status" value="1"/>
</dbReference>
<name>A0A3N1GYB8_9PSEU</name>
<evidence type="ECO:0000313" key="2">
    <source>
        <dbReference type="EMBL" id="ROP35096.1"/>
    </source>
</evidence>
<dbReference type="Gene3D" id="1.25.40.10">
    <property type="entry name" value="Tetratricopeptide repeat domain"/>
    <property type="match status" value="1"/>
</dbReference>
<proteinExistence type="predicted"/>
<dbReference type="EMBL" id="RJKM01000001">
    <property type="protein sequence ID" value="ROP35096.1"/>
    <property type="molecule type" value="Genomic_DNA"/>
</dbReference>
<dbReference type="InterPro" id="IPR005158">
    <property type="entry name" value="BTAD"/>
</dbReference>
<reference evidence="2 3" key="1">
    <citation type="submission" date="2018-11" db="EMBL/GenBank/DDBJ databases">
        <title>Sequencing the genomes of 1000 actinobacteria strains.</title>
        <authorList>
            <person name="Klenk H.-P."/>
        </authorList>
    </citation>
    <scope>NUCLEOTIDE SEQUENCE [LARGE SCALE GENOMIC DNA]</scope>
    <source>
        <strain evidence="2 3">DSM 44231</strain>
    </source>
</reference>
<dbReference type="Proteomes" id="UP000268727">
    <property type="component" value="Unassembled WGS sequence"/>
</dbReference>
<dbReference type="SUPFAM" id="SSF48452">
    <property type="entry name" value="TPR-like"/>
    <property type="match status" value="1"/>
</dbReference>
<dbReference type="InterPro" id="IPR011990">
    <property type="entry name" value="TPR-like_helical_dom_sf"/>
</dbReference>
<evidence type="ECO:0000313" key="3">
    <source>
        <dbReference type="Proteomes" id="UP000268727"/>
    </source>
</evidence>
<gene>
    <name evidence="2" type="ORF">EDD40_0313</name>
</gene>
<dbReference type="PANTHER" id="PTHR35807">
    <property type="entry name" value="TRANSCRIPTIONAL REGULATOR REDD-RELATED"/>
    <property type="match status" value="1"/>
</dbReference>
<dbReference type="OrthoDB" id="5509004at2"/>
<organism evidence="2 3">
    <name type="scientific">Saccharothrix texasensis</name>
    <dbReference type="NCBI Taxonomy" id="103734"/>
    <lineage>
        <taxon>Bacteria</taxon>
        <taxon>Bacillati</taxon>
        <taxon>Actinomycetota</taxon>
        <taxon>Actinomycetes</taxon>
        <taxon>Pseudonocardiales</taxon>
        <taxon>Pseudonocardiaceae</taxon>
        <taxon>Saccharothrix</taxon>
    </lineage>
</organism>
<keyword evidence="2" id="KW-0238">DNA-binding</keyword>
<dbReference type="GO" id="GO:0003677">
    <property type="term" value="F:DNA binding"/>
    <property type="evidence" value="ECO:0007669"/>
    <property type="project" value="UniProtKB-KW"/>
</dbReference>
<keyword evidence="3" id="KW-1185">Reference proteome</keyword>
<dbReference type="AlphaFoldDB" id="A0A3N1GYB8"/>
<accession>A0A3N1GYB8</accession>
<dbReference type="SMART" id="SM01043">
    <property type="entry name" value="BTAD"/>
    <property type="match status" value="1"/>
</dbReference>
<comment type="caution">
    <text evidence="2">The sequence shown here is derived from an EMBL/GenBank/DDBJ whole genome shotgun (WGS) entry which is preliminary data.</text>
</comment>
<dbReference type="InterPro" id="IPR051677">
    <property type="entry name" value="AfsR-DnrI-RedD_regulator"/>
</dbReference>
<feature type="domain" description="Bacterial transcriptional activator" evidence="1">
    <location>
        <begin position="109"/>
        <end position="249"/>
    </location>
</feature>
<sequence>MTSLAAPGARLAPQGHQAGLRIALLDGFRLIGGAEAIPVPGGAERLLAFMAMRRRAVGRLSVASSLWADATEGHAYAALRSTLIRMNRACRDTLLVTPSSLELAPGVSVDLREAQALAHRLLEAGPHDAGDLSVESVATLSSELLPLWYDDWLAFEVEDWRQLRLHALEAVVDGLVQARRFGDATAAAGVVVRADPLRESAQTALIRVHLAEGNQSEAVHAFDRFSRLLHVDLGLEPTPQLRDLVGRHVRSQRGGLHR</sequence>
<evidence type="ECO:0000259" key="1">
    <source>
        <dbReference type="SMART" id="SM01043"/>
    </source>
</evidence>